<accession>A0A256EZC1</accession>
<gene>
    <name evidence="1" type="ORF">CEV33_3751</name>
</gene>
<dbReference type="OrthoDB" id="8318863at2"/>
<dbReference type="RefSeq" id="WP_094542726.1">
    <property type="nucleotide sequence ID" value="NZ_JBHEER010000008.1"/>
</dbReference>
<reference evidence="1 2" key="1">
    <citation type="submission" date="2017-07" db="EMBL/GenBank/DDBJ databases">
        <title>Phylogenetic study on the rhizospheric bacterium Ochrobactrum sp. A44.</title>
        <authorList>
            <person name="Krzyzanowska D.M."/>
            <person name="Ossowicki A."/>
            <person name="Rajewska M."/>
            <person name="Maciag T."/>
            <person name="Kaczynski Z."/>
            <person name="Czerwicka M."/>
            <person name="Jafra S."/>
        </authorList>
    </citation>
    <scope>NUCLEOTIDE SEQUENCE [LARGE SCALE GENOMIC DNA]</scope>
    <source>
        <strain evidence="1 2">OgA9a</strain>
    </source>
</reference>
<dbReference type="Proteomes" id="UP000216478">
    <property type="component" value="Unassembled WGS sequence"/>
</dbReference>
<sequence>MSVSGKTVYRVKQVVAHDVAIIAEVKDVDGGEVKETRDSRIALGGIDSFWLVGGEKKEKKLALHKKDTPVPALAVTISPLATRIRGRSPIFDLPKIANDIAVPGKFDAVSFASATRLNVGYSPQGGDPDERLSALMEGTLHIPLEAAVSSIEVRPGRWLTSGFDVLPAGRYGLQRQSLRSVATVSLENRPDMIRLAHGLVVFVSQPKWSEPRNVDLRSEEEILQSAERWLSRSTAVVSLPADVRSMAPAELLRLLADRAVNEDEKADLAAVAGLLSTRSELADILPDILRRDPAFKEMLASFEESEMAWIRTQLDAQIRSETEASSARLAALRGEIAAAEAMLETFSHREALLRSETEKHEETLRSRIASAAEVIRSESSRETAAIRDEVALLWDEIAQITTAPVAPVVAVSEQSEIPLPASSLPPMASDEQRQKTLREMAVAVGLSASEIATVIATSTDSVPVLIGADAMAAAVAIVTALAGEEAAIVFCDPTKVSLEDILNDEHSGLLAAINKAKERPEALAAAAFCSITNAPCEYWLPQIVEMRKVGRLPRNLAIIASAGTDGMRISIPDSALRHLFPLATSKLARPGAVKFEGLWPSAKADQERSREAVDLLIDRGLEGTVLQSMSKALACTPSWLKVSDLADVFLRQAKWLAASSAGDEHEHDKYFKNLES</sequence>
<organism evidence="1 2">
    <name type="scientific">Brucella grignonensis</name>
    <dbReference type="NCBI Taxonomy" id="94627"/>
    <lineage>
        <taxon>Bacteria</taxon>
        <taxon>Pseudomonadati</taxon>
        <taxon>Pseudomonadota</taxon>
        <taxon>Alphaproteobacteria</taxon>
        <taxon>Hyphomicrobiales</taxon>
        <taxon>Brucellaceae</taxon>
        <taxon>Brucella/Ochrobactrum group</taxon>
        <taxon>Brucella</taxon>
    </lineage>
</organism>
<keyword evidence="2" id="KW-1185">Reference proteome</keyword>
<evidence type="ECO:0000313" key="2">
    <source>
        <dbReference type="Proteomes" id="UP000216478"/>
    </source>
</evidence>
<dbReference type="EMBL" id="NNRL01000169">
    <property type="protein sequence ID" value="OYR07521.1"/>
    <property type="molecule type" value="Genomic_DNA"/>
</dbReference>
<name>A0A256EZC1_9HYPH</name>
<proteinExistence type="predicted"/>
<evidence type="ECO:0000313" key="1">
    <source>
        <dbReference type="EMBL" id="OYR07521.1"/>
    </source>
</evidence>
<comment type="caution">
    <text evidence="1">The sequence shown here is derived from an EMBL/GenBank/DDBJ whole genome shotgun (WGS) entry which is preliminary data.</text>
</comment>
<protein>
    <submittedName>
        <fullName evidence="1">Uncharacterized protein</fullName>
    </submittedName>
</protein>
<dbReference type="AlphaFoldDB" id="A0A256EZC1"/>